<dbReference type="Gene3D" id="1.10.10.10">
    <property type="entry name" value="Winged helix-like DNA-binding domain superfamily/Winged helix DNA-binding domain"/>
    <property type="match status" value="1"/>
</dbReference>
<evidence type="ECO:0000259" key="8">
    <source>
        <dbReference type="PROSITE" id="PS51755"/>
    </source>
</evidence>
<feature type="region of interest" description="Disordered" evidence="7">
    <location>
        <begin position="247"/>
        <end position="268"/>
    </location>
</feature>
<accession>A0AB33JRP5</accession>
<dbReference type="Gene3D" id="3.40.50.300">
    <property type="entry name" value="P-loop containing nucleotide triphosphate hydrolases"/>
    <property type="match status" value="1"/>
</dbReference>
<evidence type="ECO:0000256" key="5">
    <source>
        <dbReference type="ARBA" id="ARBA00023163"/>
    </source>
</evidence>
<dbReference type="SUPFAM" id="SSF48452">
    <property type="entry name" value="TPR-like"/>
    <property type="match status" value="2"/>
</dbReference>
<dbReference type="Gene3D" id="1.25.40.10">
    <property type="entry name" value="Tetratricopeptide repeat domain"/>
    <property type="match status" value="3"/>
</dbReference>
<keyword evidence="2" id="KW-0902">Two-component regulatory system</keyword>
<dbReference type="SMART" id="SM00028">
    <property type="entry name" value="TPR"/>
    <property type="match status" value="5"/>
</dbReference>
<dbReference type="Pfam" id="PF13424">
    <property type="entry name" value="TPR_12"/>
    <property type="match status" value="1"/>
</dbReference>
<evidence type="ECO:0000256" key="6">
    <source>
        <dbReference type="PROSITE-ProRule" id="PRU01091"/>
    </source>
</evidence>
<dbReference type="Pfam" id="PF13374">
    <property type="entry name" value="TPR_10"/>
    <property type="match status" value="2"/>
</dbReference>
<evidence type="ECO:0000313" key="9">
    <source>
        <dbReference type="EMBL" id="BFP45493.1"/>
    </source>
</evidence>
<dbReference type="GO" id="GO:0043531">
    <property type="term" value="F:ADP binding"/>
    <property type="evidence" value="ECO:0007669"/>
    <property type="project" value="InterPro"/>
</dbReference>
<dbReference type="Pfam" id="PF00486">
    <property type="entry name" value="Trans_reg_C"/>
    <property type="match status" value="1"/>
</dbReference>
<dbReference type="InterPro" id="IPR001867">
    <property type="entry name" value="OmpR/PhoB-type_DNA-bd"/>
</dbReference>
<keyword evidence="5" id="KW-0804">Transcription</keyword>
<dbReference type="InterPro" id="IPR036388">
    <property type="entry name" value="WH-like_DNA-bd_sf"/>
</dbReference>
<dbReference type="InterPro" id="IPR027417">
    <property type="entry name" value="P-loop_NTPase"/>
</dbReference>
<dbReference type="InterPro" id="IPR051677">
    <property type="entry name" value="AfsR-DnrI-RedD_regulator"/>
</dbReference>
<dbReference type="SUPFAM" id="SSF46894">
    <property type="entry name" value="C-terminal effector domain of the bipartite response regulators"/>
    <property type="match status" value="1"/>
</dbReference>
<evidence type="ECO:0000256" key="1">
    <source>
        <dbReference type="ARBA" id="ARBA00005820"/>
    </source>
</evidence>
<dbReference type="Pfam" id="PF00931">
    <property type="entry name" value="NB-ARC"/>
    <property type="match status" value="1"/>
</dbReference>
<dbReference type="SMART" id="SM01043">
    <property type="entry name" value="BTAD"/>
    <property type="match status" value="1"/>
</dbReference>
<dbReference type="InterPro" id="IPR019734">
    <property type="entry name" value="TPR_rpt"/>
</dbReference>
<dbReference type="InterPro" id="IPR011990">
    <property type="entry name" value="TPR-like_helical_dom_sf"/>
</dbReference>
<dbReference type="GO" id="GO:0000160">
    <property type="term" value="P:phosphorelay signal transduction system"/>
    <property type="evidence" value="ECO:0007669"/>
    <property type="project" value="UniProtKB-KW"/>
</dbReference>
<dbReference type="GO" id="GO:0006355">
    <property type="term" value="P:regulation of DNA-templated transcription"/>
    <property type="evidence" value="ECO:0007669"/>
    <property type="project" value="InterPro"/>
</dbReference>
<feature type="DNA-binding region" description="OmpR/PhoB-type" evidence="6">
    <location>
        <begin position="1"/>
        <end position="92"/>
    </location>
</feature>
<protein>
    <submittedName>
        <fullName evidence="9">BTAD domain-containing putative transcriptional regulator</fullName>
    </submittedName>
</protein>
<dbReference type="EMBL" id="AP035881">
    <property type="protein sequence ID" value="BFP45493.1"/>
    <property type="molecule type" value="Genomic_DNA"/>
</dbReference>
<name>A0AB33JRP5_9ACTN</name>
<dbReference type="SUPFAM" id="SSF52540">
    <property type="entry name" value="P-loop containing nucleoside triphosphate hydrolases"/>
    <property type="match status" value="1"/>
</dbReference>
<dbReference type="PANTHER" id="PTHR35807:SF1">
    <property type="entry name" value="TRANSCRIPTIONAL REGULATOR REDD"/>
    <property type="match status" value="1"/>
</dbReference>
<evidence type="ECO:0000256" key="4">
    <source>
        <dbReference type="ARBA" id="ARBA00023125"/>
    </source>
</evidence>
<sequence length="968" mass="104287">MRFGLLGSLLAQDADRECPVRGPKARTLLAVLLLNAGQPVSLDRLILALWAEGAPSTAEQSLRNLVARLRKALGDEDGDRLRAVRAGYLLRVADTELDTRLFEEGVRRARAAHTAGDSTRVLTETAAALDLWRGMPLLDLPDLAAEFLPQCEQWQEDRLQMLEWRFGAELQLDRPQAVVAELTGLTGEHPLREAFHGQLMLALHRSGQRAQALAVYQRLRRTLIDELGIEPGPSARELHQLILSEEQPAAEPGRPARTAPDQLPSDPLHFVGRSDSLATLGDALLRDTGRARYAVVSGMAGVGKSALAVRCAHTMADHFPDGRLFLNLRGATSGLTPLTTHQAATALLRGLGVEPGTVPEDPEAAAALLRSTLAPTRTLLVLDDAAGLAQVRPLLPSGPGCAVLLTSRSPMLTLEGAAHLRLATLSEAESVALVAVASGRTSANREVVTLEQGDLTRLVELCGRLPLALRIVAARLAARDALPVRSLVAQLSAHEDRLDQLELDDLSIRQSLGLAVSALRGSERRLDRRAADTLLAVGALNLPEYSAAQLAGTLGTSRVQAAAALDRLVDVALLDEIRLDRFVPHDLVRDFARELAEESGRRSELTSAALHWYVTAAGRSALALAPELHRHRQLPGGNGAEEVADEDAALLWGDAECVNLLALVEQADREERDAAGLLSLVQALLPYLRARGRTAELSQLNRTALSVARREGNLLAQAHALGDLAGSHFDAGRFADALALIEEALPLWRQLDDVGREQLYLNNRGMLLQALGRDREAVTALEEALALAVARGDAHNEALALSGLGNVAEKSDPRLAILHHTRSIEAGKRSGTPGVQMAGLCNIGCAHLRLDEPTEALRYFREALDQPAGAAHWTTERQCRLGLIDALHRLRRLDEATTACHELLDRTSTLQDPYGEGRARHALGLILRDQAEPAHALGQWRAALELLTTLDAQEVAELQDLIASAAAA</sequence>
<proteinExistence type="inferred from homology"/>
<reference evidence="9" key="1">
    <citation type="submission" date="2024-07" db="EMBL/GenBank/DDBJ databases">
        <title>Complete genome sequences of cellulolytic bacteria, Kitasatospora sp. CMC57 and Streptomyces sp. CMC78, isolated from Japanese agricultural soil.</title>
        <authorList>
            <person name="Hashimoto T."/>
            <person name="Ito M."/>
            <person name="Iwamoto M."/>
            <person name="Fukahori D."/>
            <person name="Shoda T."/>
            <person name="Sakoda M."/>
            <person name="Morohoshi T."/>
            <person name="Mitsuboshi M."/>
            <person name="Nishizawa T."/>
        </authorList>
    </citation>
    <scope>NUCLEOTIDE SEQUENCE</scope>
    <source>
        <strain evidence="9">CMC57</strain>
    </source>
</reference>
<feature type="domain" description="OmpR/PhoB-type" evidence="8">
    <location>
        <begin position="1"/>
        <end position="92"/>
    </location>
</feature>
<evidence type="ECO:0000256" key="3">
    <source>
        <dbReference type="ARBA" id="ARBA00023015"/>
    </source>
</evidence>
<comment type="similarity">
    <text evidence="1">Belongs to the AfsR/DnrI/RedD regulatory family.</text>
</comment>
<dbReference type="InterPro" id="IPR016032">
    <property type="entry name" value="Sig_transdc_resp-reg_C-effctor"/>
</dbReference>
<keyword evidence="4 6" id="KW-0238">DNA-binding</keyword>
<dbReference type="GO" id="GO:0003677">
    <property type="term" value="F:DNA binding"/>
    <property type="evidence" value="ECO:0007669"/>
    <property type="project" value="UniProtKB-UniRule"/>
</dbReference>
<dbReference type="RefSeq" id="WP_407987997.1">
    <property type="nucleotide sequence ID" value="NZ_AP035881.2"/>
</dbReference>
<keyword evidence="3" id="KW-0805">Transcription regulation</keyword>
<dbReference type="CDD" id="cd15831">
    <property type="entry name" value="BTAD"/>
    <property type="match status" value="1"/>
</dbReference>
<dbReference type="InterPro" id="IPR005158">
    <property type="entry name" value="BTAD"/>
</dbReference>
<dbReference type="InterPro" id="IPR002182">
    <property type="entry name" value="NB-ARC"/>
</dbReference>
<dbReference type="AlphaFoldDB" id="A0AB33JRP5"/>
<dbReference type="SMART" id="SM00862">
    <property type="entry name" value="Trans_reg_C"/>
    <property type="match status" value="1"/>
</dbReference>
<dbReference type="PROSITE" id="PS51755">
    <property type="entry name" value="OMPR_PHOB"/>
    <property type="match status" value="1"/>
</dbReference>
<evidence type="ECO:0000256" key="7">
    <source>
        <dbReference type="SAM" id="MobiDB-lite"/>
    </source>
</evidence>
<dbReference type="PANTHER" id="PTHR35807">
    <property type="entry name" value="TRANSCRIPTIONAL REGULATOR REDD-RELATED"/>
    <property type="match status" value="1"/>
</dbReference>
<gene>
    <name evidence="9" type="ORF">KCMC57_18610</name>
</gene>
<evidence type="ECO:0000256" key="2">
    <source>
        <dbReference type="ARBA" id="ARBA00023012"/>
    </source>
</evidence>
<dbReference type="PRINTS" id="PR00364">
    <property type="entry name" value="DISEASERSIST"/>
</dbReference>
<dbReference type="Pfam" id="PF03704">
    <property type="entry name" value="BTAD"/>
    <property type="match status" value="1"/>
</dbReference>
<organism evidence="9">
    <name type="scientific">Kitasatospora sp. CMC57</name>
    <dbReference type="NCBI Taxonomy" id="3231513"/>
    <lineage>
        <taxon>Bacteria</taxon>
        <taxon>Bacillati</taxon>
        <taxon>Actinomycetota</taxon>
        <taxon>Actinomycetes</taxon>
        <taxon>Kitasatosporales</taxon>
        <taxon>Streptomycetaceae</taxon>
        <taxon>Kitasatospora</taxon>
    </lineage>
</organism>